<organism evidence="4 5">
    <name type="scientific">Propionibacterium cyclohexanicum</name>
    <dbReference type="NCBI Taxonomy" id="64702"/>
    <lineage>
        <taxon>Bacteria</taxon>
        <taxon>Bacillati</taxon>
        <taxon>Actinomycetota</taxon>
        <taxon>Actinomycetes</taxon>
        <taxon>Propionibacteriales</taxon>
        <taxon>Propionibacteriaceae</taxon>
        <taxon>Propionibacterium</taxon>
    </lineage>
</organism>
<dbReference type="STRING" id="64702.SAMN05443377_10918"/>
<protein>
    <submittedName>
        <fullName evidence="4">Inosine-uridine nucleoside N-ribohydrolase</fullName>
    </submittedName>
</protein>
<evidence type="ECO:0000313" key="5">
    <source>
        <dbReference type="Proteomes" id="UP000198815"/>
    </source>
</evidence>
<proteinExistence type="predicted"/>
<dbReference type="InterPro" id="IPR023186">
    <property type="entry name" value="IUNH"/>
</dbReference>
<dbReference type="Pfam" id="PF01156">
    <property type="entry name" value="IU_nuc_hydro"/>
    <property type="match status" value="1"/>
</dbReference>
<dbReference type="RefSeq" id="WP_091968919.1">
    <property type="nucleotide sequence ID" value="NZ_FOGZ01000009.1"/>
</dbReference>
<dbReference type="OrthoDB" id="9797882at2"/>
<evidence type="ECO:0000256" key="1">
    <source>
        <dbReference type="ARBA" id="ARBA00022801"/>
    </source>
</evidence>
<evidence type="ECO:0000313" key="4">
    <source>
        <dbReference type="EMBL" id="SER75837.1"/>
    </source>
</evidence>
<dbReference type="GO" id="GO:0005829">
    <property type="term" value="C:cytosol"/>
    <property type="evidence" value="ECO:0007669"/>
    <property type="project" value="TreeGrafter"/>
</dbReference>
<dbReference type="PANTHER" id="PTHR12304:SF4">
    <property type="entry name" value="URIDINE NUCLEOSIDASE"/>
    <property type="match status" value="1"/>
</dbReference>
<dbReference type="InterPro" id="IPR036452">
    <property type="entry name" value="Ribo_hydro-like"/>
</dbReference>
<keyword evidence="2" id="KW-0326">Glycosidase</keyword>
<dbReference type="AlphaFoldDB" id="A0A1H9RT72"/>
<dbReference type="SUPFAM" id="SSF53590">
    <property type="entry name" value="Nucleoside hydrolase"/>
    <property type="match status" value="1"/>
</dbReference>
<feature type="domain" description="Inosine/uridine-preferring nucleoside hydrolase" evidence="3">
    <location>
        <begin position="3"/>
        <end position="320"/>
    </location>
</feature>
<evidence type="ECO:0000259" key="3">
    <source>
        <dbReference type="Pfam" id="PF01156"/>
    </source>
</evidence>
<dbReference type="EMBL" id="FOGZ01000009">
    <property type="protein sequence ID" value="SER75837.1"/>
    <property type="molecule type" value="Genomic_DNA"/>
</dbReference>
<name>A0A1H9RT72_9ACTN</name>
<dbReference type="InterPro" id="IPR001910">
    <property type="entry name" value="Inosine/uridine_hydrolase_dom"/>
</dbReference>
<dbReference type="PANTHER" id="PTHR12304">
    <property type="entry name" value="INOSINE-URIDINE PREFERRING NUCLEOSIDE HYDROLASE"/>
    <property type="match status" value="1"/>
</dbReference>
<sequence>MRIIADVDTGIDDALALVQLASRPDVELVGVSASTGNTTARAAARNSAGVLAVCGRAEVPVYTGAGAPLVVPATTTPETHGSAGLGYARLPGDLTSLRSGDFLEELWLPELRSHPGATTLLVTGPLTDLALALRAEPELPRLAAQVVIMGGSFNHPGNTTPTAEWNSWCDPHAAAEVYRAYEGMPTQRLPLVCSLGVTEQIELKPDDLDRLATAAGALAPQLSPELARNRPPSDTSSALIDLLADALRFYFEFHADWGYGYLAQVHDLLAAEIALGEVPYHATATWVGVETGSELTRGTTVADLRNLWHRPANARIVDHVAPGVSLAAFTAAIQRLTH</sequence>
<dbReference type="Gene3D" id="3.90.245.10">
    <property type="entry name" value="Ribonucleoside hydrolase-like"/>
    <property type="match status" value="1"/>
</dbReference>
<gene>
    <name evidence="4" type="ORF">SAMN05443377_10918</name>
</gene>
<reference evidence="5" key="1">
    <citation type="submission" date="2016-10" db="EMBL/GenBank/DDBJ databases">
        <authorList>
            <person name="Varghese N."/>
            <person name="Submissions S."/>
        </authorList>
    </citation>
    <scope>NUCLEOTIDE SEQUENCE [LARGE SCALE GENOMIC DNA]</scope>
    <source>
        <strain evidence="5">DSM 16859</strain>
    </source>
</reference>
<dbReference type="GO" id="GO:0006152">
    <property type="term" value="P:purine nucleoside catabolic process"/>
    <property type="evidence" value="ECO:0007669"/>
    <property type="project" value="TreeGrafter"/>
</dbReference>
<keyword evidence="1 4" id="KW-0378">Hydrolase</keyword>
<dbReference type="GO" id="GO:0008477">
    <property type="term" value="F:purine nucleosidase activity"/>
    <property type="evidence" value="ECO:0007669"/>
    <property type="project" value="TreeGrafter"/>
</dbReference>
<dbReference type="Proteomes" id="UP000198815">
    <property type="component" value="Unassembled WGS sequence"/>
</dbReference>
<accession>A0A1H9RT72</accession>
<evidence type="ECO:0000256" key="2">
    <source>
        <dbReference type="ARBA" id="ARBA00023295"/>
    </source>
</evidence>
<keyword evidence="5" id="KW-1185">Reference proteome</keyword>